<keyword evidence="11" id="KW-1185">Reference proteome</keyword>
<evidence type="ECO:0000256" key="2">
    <source>
        <dbReference type="ARBA" id="ARBA00010617"/>
    </source>
</evidence>
<dbReference type="CDD" id="cd11065">
    <property type="entry name" value="CYP64-like"/>
    <property type="match status" value="1"/>
</dbReference>
<dbReference type="InterPro" id="IPR001128">
    <property type="entry name" value="Cyt_P450"/>
</dbReference>
<dbReference type="InterPro" id="IPR017972">
    <property type="entry name" value="Cyt_P450_CS"/>
</dbReference>
<dbReference type="STRING" id="1093900.A0A507B9D7"/>
<feature type="binding site" description="axial binding residue" evidence="8">
    <location>
        <position position="441"/>
    </location>
    <ligand>
        <name>heme</name>
        <dbReference type="ChEBI" id="CHEBI:30413"/>
    </ligand>
    <ligandPart>
        <name>Fe</name>
        <dbReference type="ChEBI" id="CHEBI:18248"/>
    </ligandPart>
</feature>
<evidence type="ECO:0000256" key="9">
    <source>
        <dbReference type="RuleBase" id="RU000461"/>
    </source>
</evidence>
<dbReference type="GeneID" id="41967850"/>
<sequence length="517" mass="58217">MAFLVLWTIAFIGLIGYLTRRYVLAAKKRLPPGPKPLPVVGNIRDVPPPGVPEFQYWLNHKDLYGPISSVTSLGTTLVIIHDKAVAHDLLDRSSSITSGRPSMTFANKMCGYESIVVCQGYTSTFRRYRKLLHQELGTRKLAAQLQDAFEIEVNRQLVKMLEDPDRWLEHFKTSAGATTLKLTYDYTIKRDEPDPLVELVDRMMTEFSLAAAPFTWAVDFIPALQYLPEWFPGTSFKKTARKWKSSIHTVADTPYRSVQRQMESGKTPSSYVSRLIESCKPEDGGPLDIEDERAIMWSAASLYGAAADTTIISLTAFMLAMVLFPEVQLKAQREIDSVVGTRRLPGFEDREGLPYIDALVKETIRWWPVAPMGFPHTVGKEISYNGLCIPQGALLLPAVWWFLHDPEVYLDPGTFDPGRFLAPRNEPDPSSEAFGYGRRICPGRFLADSNLYLNIVQTLAIFNIEKAINEHGTELKYTVAPRPGILSYPTDFKIRVTPRSDEHVKLVEALKKKQSSG</sequence>
<evidence type="ECO:0000256" key="8">
    <source>
        <dbReference type="PIRSR" id="PIRSR602401-1"/>
    </source>
</evidence>
<keyword evidence="4 8" id="KW-0479">Metal-binding</keyword>
<keyword evidence="5 9" id="KW-0560">Oxidoreductase</keyword>
<dbReference type="PANTHER" id="PTHR46300">
    <property type="entry name" value="P450, PUTATIVE (EUROFUNG)-RELATED-RELATED"/>
    <property type="match status" value="1"/>
</dbReference>
<dbReference type="Pfam" id="PF00067">
    <property type="entry name" value="p450"/>
    <property type="match status" value="1"/>
</dbReference>
<organism evidence="10 11">
    <name type="scientific">Thyridium curvatum</name>
    <dbReference type="NCBI Taxonomy" id="1093900"/>
    <lineage>
        <taxon>Eukaryota</taxon>
        <taxon>Fungi</taxon>
        <taxon>Dikarya</taxon>
        <taxon>Ascomycota</taxon>
        <taxon>Pezizomycotina</taxon>
        <taxon>Sordariomycetes</taxon>
        <taxon>Sordariomycetidae</taxon>
        <taxon>Thyridiales</taxon>
        <taxon>Thyridiaceae</taxon>
        <taxon>Thyridium</taxon>
    </lineage>
</organism>
<evidence type="ECO:0008006" key="12">
    <source>
        <dbReference type="Google" id="ProtNLM"/>
    </source>
</evidence>
<proteinExistence type="inferred from homology"/>
<comment type="similarity">
    <text evidence="2 9">Belongs to the cytochrome P450 family.</text>
</comment>
<gene>
    <name evidence="10" type="ORF">E0L32_000403</name>
</gene>
<dbReference type="SUPFAM" id="SSF48264">
    <property type="entry name" value="Cytochrome P450"/>
    <property type="match status" value="1"/>
</dbReference>
<evidence type="ECO:0000256" key="1">
    <source>
        <dbReference type="ARBA" id="ARBA00001971"/>
    </source>
</evidence>
<evidence type="ECO:0000313" key="11">
    <source>
        <dbReference type="Proteomes" id="UP000319257"/>
    </source>
</evidence>
<evidence type="ECO:0000256" key="4">
    <source>
        <dbReference type="ARBA" id="ARBA00022723"/>
    </source>
</evidence>
<dbReference type="RefSeq" id="XP_030995720.1">
    <property type="nucleotide sequence ID" value="XM_031138405.1"/>
</dbReference>
<dbReference type="GO" id="GO:0020037">
    <property type="term" value="F:heme binding"/>
    <property type="evidence" value="ECO:0007669"/>
    <property type="project" value="InterPro"/>
</dbReference>
<dbReference type="GO" id="GO:0016705">
    <property type="term" value="F:oxidoreductase activity, acting on paired donors, with incorporation or reduction of molecular oxygen"/>
    <property type="evidence" value="ECO:0007669"/>
    <property type="project" value="InterPro"/>
</dbReference>
<name>A0A507B9D7_9PEZI</name>
<keyword evidence="6 8" id="KW-0408">Iron</keyword>
<dbReference type="GO" id="GO:0004497">
    <property type="term" value="F:monooxygenase activity"/>
    <property type="evidence" value="ECO:0007669"/>
    <property type="project" value="UniProtKB-KW"/>
</dbReference>
<keyword evidence="7 9" id="KW-0503">Monooxygenase</keyword>
<comment type="caution">
    <text evidence="10">The sequence shown here is derived from an EMBL/GenBank/DDBJ whole genome shotgun (WGS) entry which is preliminary data.</text>
</comment>
<dbReference type="InterPro" id="IPR002401">
    <property type="entry name" value="Cyt_P450_E_grp-I"/>
</dbReference>
<dbReference type="Gene3D" id="1.10.630.10">
    <property type="entry name" value="Cytochrome P450"/>
    <property type="match status" value="1"/>
</dbReference>
<accession>A0A507B9D7</accession>
<dbReference type="PRINTS" id="PR00385">
    <property type="entry name" value="P450"/>
</dbReference>
<dbReference type="PRINTS" id="PR00463">
    <property type="entry name" value="EP450I"/>
</dbReference>
<dbReference type="PROSITE" id="PS00086">
    <property type="entry name" value="CYTOCHROME_P450"/>
    <property type="match status" value="1"/>
</dbReference>
<evidence type="ECO:0000256" key="6">
    <source>
        <dbReference type="ARBA" id="ARBA00023004"/>
    </source>
</evidence>
<keyword evidence="3 8" id="KW-0349">Heme</keyword>
<dbReference type="GO" id="GO:0005506">
    <property type="term" value="F:iron ion binding"/>
    <property type="evidence" value="ECO:0007669"/>
    <property type="project" value="InterPro"/>
</dbReference>
<evidence type="ECO:0000313" key="10">
    <source>
        <dbReference type="EMBL" id="TPX14009.1"/>
    </source>
</evidence>
<protein>
    <recommendedName>
        <fullName evidence="12">Cytochrome P450</fullName>
    </recommendedName>
</protein>
<evidence type="ECO:0000256" key="3">
    <source>
        <dbReference type="ARBA" id="ARBA00022617"/>
    </source>
</evidence>
<dbReference type="InterPro" id="IPR036396">
    <property type="entry name" value="Cyt_P450_sf"/>
</dbReference>
<dbReference type="Proteomes" id="UP000319257">
    <property type="component" value="Unassembled WGS sequence"/>
</dbReference>
<dbReference type="EMBL" id="SKBQ01000002">
    <property type="protein sequence ID" value="TPX14009.1"/>
    <property type="molecule type" value="Genomic_DNA"/>
</dbReference>
<evidence type="ECO:0000256" key="5">
    <source>
        <dbReference type="ARBA" id="ARBA00023002"/>
    </source>
</evidence>
<dbReference type="InParanoid" id="A0A507B9D7"/>
<evidence type="ECO:0000256" key="7">
    <source>
        <dbReference type="ARBA" id="ARBA00023033"/>
    </source>
</evidence>
<reference evidence="10 11" key="1">
    <citation type="submission" date="2019-06" db="EMBL/GenBank/DDBJ databases">
        <title>Draft genome sequence of the filamentous fungus Phialemoniopsis curvata isolated from diesel fuel.</title>
        <authorList>
            <person name="Varaljay V.A."/>
            <person name="Lyon W.J."/>
            <person name="Crouch A.L."/>
            <person name="Drake C.E."/>
            <person name="Hollomon J.M."/>
            <person name="Nadeau L.J."/>
            <person name="Nunn H.S."/>
            <person name="Stevenson B.S."/>
            <person name="Bojanowski C.L."/>
            <person name="Crookes-Goodson W.J."/>
        </authorList>
    </citation>
    <scope>NUCLEOTIDE SEQUENCE [LARGE SCALE GENOMIC DNA]</scope>
    <source>
        <strain evidence="10 11">D216</strain>
    </source>
</reference>
<comment type="cofactor">
    <cofactor evidence="1 8">
        <name>heme</name>
        <dbReference type="ChEBI" id="CHEBI:30413"/>
    </cofactor>
</comment>
<dbReference type="AlphaFoldDB" id="A0A507B9D7"/>
<dbReference type="OrthoDB" id="2789670at2759"/>
<dbReference type="PANTHER" id="PTHR46300:SF7">
    <property type="entry name" value="P450, PUTATIVE (EUROFUNG)-RELATED"/>
    <property type="match status" value="1"/>
</dbReference>
<dbReference type="InterPro" id="IPR050364">
    <property type="entry name" value="Cytochrome_P450_fung"/>
</dbReference>